<evidence type="ECO:0000313" key="2">
    <source>
        <dbReference type="Proteomes" id="UP000626656"/>
    </source>
</evidence>
<protein>
    <submittedName>
        <fullName evidence="1">Uncharacterized protein</fullName>
    </submittedName>
</protein>
<evidence type="ECO:0000313" key="1">
    <source>
        <dbReference type="EMBL" id="CAB5506154.1"/>
    </source>
</evidence>
<comment type="caution">
    <text evidence="1">The sequence shown here is derived from an EMBL/GenBank/DDBJ whole genome shotgun (WGS) entry which is preliminary data.</text>
</comment>
<proteinExistence type="predicted"/>
<reference evidence="1 2" key="1">
    <citation type="submission" date="2020-05" db="EMBL/GenBank/DDBJ databases">
        <authorList>
            <person name="Petersen J."/>
            <person name="Sayavedra L."/>
        </authorList>
    </citation>
    <scope>NUCLEOTIDE SEQUENCE [LARGE SCALE GENOMIC DNA]</scope>
    <source>
        <strain evidence="1">B azoricus SOX ET2 1586I</strain>
    </source>
</reference>
<gene>
    <name evidence="1" type="ORF">AZO1586I_1570</name>
</gene>
<organism evidence="1 2">
    <name type="scientific">Bathymodiolus thermophilus thioautotrophic gill symbiont</name>
    <dbReference type="NCBI Taxonomy" id="2360"/>
    <lineage>
        <taxon>Bacteria</taxon>
        <taxon>Pseudomonadati</taxon>
        <taxon>Pseudomonadota</taxon>
        <taxon>Gammaproteobacteria</taxon>
        <taxon>sulfur-oxidizing symbionts</taxon>
    </lineage>
</organism>
<accession>A0ABN7GC06</accession>
<sequence>MNNNDNEFNAMNGNNLASVYELISTYGMEAIPQAMEILFNETMLIDQTQPRCWALRAK</sequence>
<dbReference type="Proteomes" id="UP000626656">
    <property type="component" value="Unassembled WGS sequence"/>
</dbReference>
<dbReference type="EMBL" id="CAHJWF010000319">
    <property type="protein sequence ID" value="CAB5506154.1"/>
    <property type="molecule type" value="Genomic_DNA"/>
</dbReference>
<name>A0ABN7GC06_9GAMM</name>
<keyword evidence="2" id="KW-1185">Reference proteome</keyword>